<accession>A0AAV4U9P6</accession>
<evidence type="ECO:0000256" key="10">
    <source>
        <dbReference type="RuleBase" id="RU361115"/>
    </source>
</evidence>
<dbReference type="GO" id="GO:0034625">
    <property type="term" value="P:fatty acid elongation, monounsaturated fatty acid"/>
    <property type="evidence" value="ECO:0007669"/>
    <property type="project" value="TreeGrafter"/>
</dbReference>
<keyword evidence="6 10" id="KW-1133">Transmembrane helix</keyword>
<comment type="subcellular location">
    <subcellularLocation>
        <location evidence="1">Membrane</location>
        <topology evidence="1">Multi-pass membrane protein</topology>
    </subcellularLocation>
</comment>
<keyword evidence="4 10" id="KW-0812">Transmembrane</keyword>
<dbReference type="Proteomes" id="UP001054837">
    <property type="component" value="Unassembled WGS sequence"/>
</dbReference>
<dbReference type="GO" id="GO:0019367">
    <property type="term" value="P:fatty acid elongation, saturated fatty acid"/>
    <property type="evidence" value="ECO:0007669"/>
    <property type="project" value="TreeGrafter"/>
</dbReference>
<dbReference type="EMBL" id="BPLQ01010921">
    <property type="protein sequence ID" value="GIY54425.1"/>
    <property type="molecule type" value="Genomic_DNA"/>
</dbReference>
<dbReference type="InterPro" id="IPR002076">
    <property type="entry name" value="ELO_fam"/>
</dbReference>
<feature type="transmembrane region" description="Helical" evidence="10">
    <location>
        <begin position="132"/>
        <end position="153"/>
    </location>
</feature>
<feature type="transmembrane region" description="Helical" evidence="10">
    <location>
        <begin position="200"/>
        <end position="220"/>
    </location>
</feature>
<feature type="transmembrane region" description="Helical" evidence="10">
    <location>
        <begin position="27"/>
        <end position="45"/>
    </location>
</feature>
<evidence type="ECO:0000256" key="5">
    <source>
        <dbReference type="ARBA" id="ARBA00022832"/>
    </source>
</evidence>
<keyword evidence="2 10" id="KW-0444">Lipid biosynthesis</keyword>
<reference evidence="11 12" key="1">
    <citation type="submission" date="2021-06" db="EMBL/GenBank/DDBJ databases">
        <title>Caerostris darwini draft genome.</title>
        <authorList>
            <person name="Kono N."/>
            <person name="Arakawa K."/>
        </authorList>
    </citation>
    <scope>NUCLEOTIDE SEQUENCE [LARGE SCALE GENOMIC DNA]</scope>
</reference>
<gene>
    <name evidence="11" type="primary">ELOVL7</name>
    <name evidence="11" type="ORF">CDAR_69052</name>
</gene>
<comment type="caution">
    <text evidence="11">The sequence shown here is derived from an EMBL/GenBank/DDBJ whole genome shotgun (WGS) entry which is preliminary data.</text>
</comment>
<evidence type="ECO:0000256" key="9">
    <source>
        <dbReference type="ARBA" id="ARBA00023160"/>
    </source>
</evidence>
<feature type="transmembrane region" description="Helical" evidence="10">
    <location>
        <begin position="80"/>
        <end position="100"/>
    </location>
</feature>
<organism evidence="11 12">
    <name type="scientific">Caerostris darwini</name>
    <dbReference type="NCBI Taxonomy" id="1538125"/>
    <lineage>
        <taxon>Eukaryota</taxon>
        <taxon>Metazoa</taxon>
        <taxon>Ecdysozoa</taxon>
        <taxon>Arthropoda</taxon>
        <taxon>Chelicerata</taxon>
        <taxon>Arachnida</taxon>
        <taxon>Araneae</taxon>
        <taxon>Araneomorphae</taxon>
        <taxon>Entelegynae</taxon>
        <taxon>Araneoidea</taxon>
        <taxon>Araneidae</taxon>
        <taxon>Caerostris</taxon>
    </lineage>
</organism>
<dbReference type="Pfam" id="PF01151">
    <property type="entry name" value="ELO"/>
    <property type="match status" value="1"/>
</dbReference>
<comment type="similarity">
    <text evidence="10">Belongs to the ELO family.</text>
</comment>
<evidence type="ECO:0000256" key="8">
    <source>
        <dbReference type="ARBA" id="ARBA00023136"/>
    </source>
</evidence>
<proteinExistence type="inferred from homology"/>
<keyword evidence="12" id="KW-1185">Reference proteome</keyword>
<keyword evidence="7 10" id="KW-0443">Lipid metabolism</keyword>
<dbReference type="AlphaFoldDB" id="A0AAV4U9P6"/>
<evidence type="ECO:0000256" key="6">
    <source>
        <dbReference type="ARBA" id="ARBA00022989"/>
    </source>
</evidence>
<evidence type="ECO:0000256" key="2">
    <source>
        <dbReference type="ARBA" id="ARBA00022516"/>
    </source>
</evidence>
<evidence type="ECO:0000313" key="11">
    <source>
        <dbReference type="EMBL" id="GIY54425.1"/>
    </source>
</evidence>
<dbReference type="GO" id="GO:0005789">
    <property type="term" value="C:endoplasmic reticulum membrane"/>
    <property type="evidence" value="ECO:0007669"/>
    <property type="project" value="TreeGrafter"/>
</dbReference>
<dbReference type="InterPro" id="IPR030457">
    <property type="entry name" value="ELO_CS"/>
</dbReference>
<keyword evidence="8 10" id="KW-0472">Membrane</keyword>
<dbReference type="GO" id="GO:0034626">
    <property type="term" value="P:fatty acid elongation, polyunsaturated fatty acid"/>
    <property type="evidence" value="ECO:0007669"/>
    <property type="project" value="TreeGrafter"/>
</dbReference>
<evidence type="ECO:0000256" key="1">
    <source>
        <dbReference type="ARBA" id="ARBA00004141"/>
    </source>
</evidence>
<dbReference type="GO" id="GO:0030148">
    <property type="term" value="P:sphingolipid biosynthetic process"/>
    <property type="evidence" value="ECO:0007669"/>
    <property type="project" value="TreeGrafter"/>
</dbReference>
<feature type="transmembrane region" description="Helical" evidence="10">
    <location>
        <begin position="174"/>
        <end position="194"/>
    </location>
</feature>
<evidence type="ECO:0000256" key="7">
    <source>
        <dbReference type="ARBA" id="ARBA00023098"/>
    </source>
</evidence>
<sequence>MSFAEYMNEIILESDVRNRMEGSVKHAYWIIFFYIIFVKLIGPAWMKNRKPFDLKRVMIVYNFLLSTMNLFLSYQSLKFVGWGAFFEKFLALLDTCFFVLRKKDNKVSFLHVFHHSVMCVISIWLITALKIGFFVIIAIGLNTFVHFIMYFYYGLAAFGKSMQKYLWWKKYLTILQIGQFIIMFIYMTTSFSIGCQKIQWIDVICYVFNICILALFINFYKHAFKNTKKLS</sequence>
<dbReference type="EC" id="2.3.1.199" evidence="10"/>
<dbReference type="PANTHER" id="PTHR11157:SF69">
    <property type="entry name" value="ELONGATION OF VERY LONG CHAIN FATTY ACIDS PROTEIN 7"/>
    <property type="match status" value="1"/>
</dbReference>
<comment type="catalytic activity">
    <reaction evidence="10">
        <text>a very-long-chain acyl-CoA + malonyl-CoA + H(+) = a very-long-chain 3-oxoacyl-CoA + CO2 + CoA</text>
        <dbReference type="Rhea" id="RHEA:32727"/>
        <dbReference type="ChEBI" id="CHEBI:15378"/>
        <dbReference type="ChEBI" id="CHEBI:16526"/>
        <dbReference type="ChEBI" id="CHEBI:57287"/>
        <dbReference type="ChEBI" id="CHEBI:57384"/>
        <dbReference type="ChEBI" id="CHEBI:90725"/>
        <dbReference type="ChEBI" id="CHEBI:90736"/>
        <dbReference type="EC" id="2.3.1.199"/>
    </reaction>
</comment>
<evidence type="ECO:0000313" key="12">
    <source>
        <dbReference type="Proteomes" id="UP001054837"/>
    </source>
</evidence>
<evidence type="ECO:0000256" key="3">
    <source>
        <dbReference type="ARBA" id="ARBA00022679"/>
    </source>
</evidence>
<dbReference type="GO" id="GO:0009922">
    <property type="term" value="F:fatty acid elongase activity"/>
    <property type="evidence" value="ECO:0007669"/>
    <property type="project" value="UniProtKB-EC"/>
</dbReference>
<keyword evidence="9 10" id="KW-0275">Fatty acid biosynthesis</keyword>
<dbReference type="PANTHER" id="PTHR11157">
    <property type="entry name" value="FATTY ACID ACYL TRANSFERASE-RELATED"/>
    <property type="match status" value="1"/>
</dbReference>
<name>A0AAV4U9P6_9ARAC</name>
<protein>
    <recommendedName>
        <fullName evidence="10">Elongation of very long chain fatty acids protein</fullName>
        <ecNumber evidence="10">2.3.1.199</ecNumber>
    </recommendedName>
    <alternativeName>
        <fullName evidence="10">Very-long-chain 3-oxoacyl-CoA synthase</fullName>
    </alternativeName>
</protein>
<dbReference type="PROSITE" id="PS01188">
    <property type="entry name" value="ELO"/>
    <property type="match status" value="1"/>
</dbReference>
<keyword evidence="3 10" id="KW-0808">Transferase</keyword>
<keyword evidence="5 10" id="KW-0276">Fatty acid metabolism</keyword>
<feature type="transmembrane region" description="Helical" evidence="10">
    <location>
        <begin position="107"/>
        <end position="126"/>
    </location>
</feature>
<dbReference type="GO" id="GO:0042761">
    <property type="term" value="P:very long-chain fatty acid biosynthetic process"/>
    <property type="evidence" value="ECO:0007669"/>
    <property type="project" value="TreeGrafter"/>
</dbReference>
<evidence type="ECO:0000256" key="4">
    <source>
        <dbReference type="ARBA" id="ARBA00022692"/>
    </source>
</evidence>